<reference evidence="6" key="2">
    <citation type="journal article" date="2008" name="Curr. Biol.">
        <title>Chromatophore genome sequence of Paulinella sheds light on acquisition of photosynthesis by eukaryotes.</title>
        <authorList>
            <person name="Nowack E.C.M."/>
            <person name="Melkonian M."/>
            <person name="Gloeckner G."/>
        </authorList>
    </citation>
    <scope>NUCLEOTIDE SEQUENCE [LARGE SCALE GENOMIC DNA]</scope>
</reference>
<dbReference type="PANTHER" id="PTHR13932">
    <property type="entry name" value="COPROPORPHYRINIGEN III OXIDASE"/>
    <property type="match status" value="1"/>
</dbReference>
<dbReference type="SFLD" id="SFLDF00562">
    <property type="entry name" value="HemN-like__clustered_with_heat"/>
    <property type="match status" value="1"/>
</dbReference>
<comment type="function">
    <text evidence="4">May be a heme chaperone, appears to bind heme. Homologous bacterial proteins do not have oxygen-independent coproporphyrinogen-III oxidase activity. Binds 1 [4Fe-4S] cluster. The cluster is coordinated with 3 cysteines and an exchangeable S-adenosyl-L-methionine.</text>
</comment>
<evidence type="ECO:0000313" key="6">
    <source>
        <dbReference type="EMBL" id="ACB42535.1"/>
    </source>
</evidence>
<dbReference type="InterPro" id="IPR004559">
    <property type="entry name" value="HemW-like"/>
</dbReference>
<proteinExistence type="inferred from homology"/>
<evidence type="ECO:0000256" key="4">
    <source>
        <dbReference type="ARBA" id="ARBA00045130"/>
    </source>
</evidence>
<evidence type="ECO:0000259" key="5">
    <source>
        <dbReference type="PROSITE" id="PS51918"/>
    </source>
</evidence>
<dbReference type="SFLD" id="SFLDS00029">
    <property type="entry name" value="Radical_SAM"/>
    <property type="match status" value="1"/>
</dbReference>
<evidence type="ECO:0000256" key="2">
    <source>
        <dbReference type="ARBA" id="ARBA00014678"/>
    </source>
</evidence>
<evidence type="ECO:0000256" key="1">
    <source>
        <dbReference type="ARBA" id="ARBA00006100"/>
    </source>
</evidence>
<keyword evidence="6" id="KW-0934">Plastid</keyword>
<gene>
    <name evidence="6" type="ordered locus">PCC_0080</name>
</gene>
<organism evidence="6">
    <name type="scientific">Paulinella chromatophora</name>
    <dbReference type="NCBI Taxonomy" id="39717"/>
    <lineage>
        <taxon>Eukaryota</taxon>
        <taxon>Sar</taxon>
        <taxon>Rhizaria</taxon>
        <taxon>Cercozoa</taxon>
        <taxon>Imbricatea</taxon>
        <taxon>Silicofilosea</taxon>
        <taxon>Euglyphida</taxon>
        <taxon>Paulinellidae</taxon>
        <taxon>Paulinella</taxon>
    </lineage>
</organism>
<dbReference type="SFLD" id="SFLDG01065">
    <property type="entry name" value="anaerobic_coproporphyrinogen-I"/>
    <property type="match status" value="1"/>
</dbReference>
<accession>B1X3L6</accession>
<dbReference type="InterPro" id="IPR034505">
    <property type="entry name" value="Coproporphyrinogen-III_oxidase"/>
</dbReference>
<dbReference type="NCBIfam" id="TIGR00539">
    <property type="entry name" value="hemN_rel"/>
    <property type="match status" value="1"/>
</dbReference>
<geneLocation type="organellar chromatophore" evidence="6"/>
<dbReference type="CDD" id="cd01335">
    <property type="entry name" value="Radical_SAM"/>
    <property type="match status" value="1"/>
</dbReference>
<evidence type="ECO:0000256" key="3">
    <source>
        <dbReference type="ARBA" id="ARBA00033094"/>
    </source>
</evidence>
<dbReference type="GeneID" id="6481579"/>
<dbReference type="PANTHER" id="PTHR13932:SF5">
    <property type="entry name" value="RADICAL S-ADENOSYL METHIONINE DOMAIN-CONTAINING PROTEIN 1, MITOCHONDRIAL"/>
    <property type="match status" value="1"/>
</dbReference>
<dbReference type="Gene3D" id="3.30.750.200">
    <property type="match status" value="1"/>
</dbReference>
<dbReference type="GO" id="GO:0004109">
    <property type="term" value="F:coproporphyrinogen oxidase activity"/>
    <property type="evidence" value="ECO:0007669"/>
    <property type="project" value="InterPro"/>
</dbReference>
<dbReference type="Pfam" id="PF04055">
    <property type="entry name" value="Radical_SAM"/>
    <property type="match status" value="1"/>
</dbReference>
<reference evidence="6" key="1">
    <citation type="submission" date="2007-08" db="EMBL/GenBank/DDBJ databases">
        <authorList>
            <person name="Gloeckner G."/>
            <person name="Nowack E."/>
            <person name="Melkonian M."/>
        </authorList>
    </citation>
    <scope>NUCLEOTIDE SEQUENCE</scope>
</reference>
<dbReference type="EMBL" id="CP000815">
    <property type="protein sequence ID" value="ACB42535.1"/>
    <property type="molecule type" value="Genomic_DNA"/>
</dbReference>
<dbReference type="AlphaFoldDB" id="B1X3L6"/>
<dbReference type="InterPro" id="IPR058240">
    <property type="entry name" value="rSAM_sf"/>
</dbReference>
<dbReference type="InterPro" id="IPR007197">
    <property type="entry name" value="rSAM"/>
</dbReference>
<protein>
    <recommendedName>
        <fullName evidence="2">Radical S-adenosyl methionine domain-containing protein 1, mitochondrial</fullName>
    </recommendedName>
    <alternativeName>
        <fullName evidence="3">Putative heme chaperone</fullName>
    </alternativeName>
</protein>
<dbReference type="GO" id="GO:0005737">
    <property type="term" value="C:cytoplasm"/>
    <property type="evidence" value="ECO:0007669"/>
    <property type="project" value="InterPro"/>
</dbReference>
<dbReference type="GO" id="GO:0051539">
    <property type="term" value="F:4 iron, 4 sulfur cluster binding"/>
    <property type="evidence" value="ECO:0007669"/>
    <property type="project" value="InterPro"/>
</dbReference>
<dbReference type="RefSeq" id="YP_002048745.1">
    <property type="nucleotide sequence ID" value="NC_011087.1"/>
</dbReference>
<dbReference type="SUPFAM" id="SSF102114">
    <property type="entry name" value="Radical SAM enzymes"/>
    <property type="match status" value="1"/>
</dbReference>
<sequence>MRKLTIIPSNLNFPPVLAPRSAYLHIPFCHRRCYYCDFAVIPLGDKADGAHSNSIQGYLELLHHEISSSIKGPPLSTVYIGGGTPSMLTSKQLEQLLEALRCHFGFAPEAELTLEMDPSTFNRRRFEGYLAAGINRMSLGVQSFEDITLTNLGRRHRWRQLQESLSWLAAAFEENGLISWNLDLIQGLPSQTLLQWKSQLEKAINFNPPHLSIYTLSIEPGTVFAWQYSQGKLALPESDETADLMELSYNFLSAVGYSQYEISNFALPGHASRHNRAYWSGAGWWGFGLGATSAPYGEIIARPRKRETYTRWLIADKLKRLEIPISGMSFDERIIVGMRRREGVALAMQAYISGVSEQALKLLLIRWKQFYDSGLILIEGERWRLSEPYGMAMSNGVLREMLVWWESSKSEKATSISTGKISQD</sequence>
<dbReference type="InterPro" id="IPR006638">
    <property type="entry name" value="Elp3/MiaA/NifB-like_rSAM"/>
</dbReference>
<comment type="similarity">
    <text evidence="1">Belongs to the anaerobic coproporphyrinogen-III oxidase family. HemW subfamily.</text>
</comment>
<feature type="domain" description="Radical SAM core" evidence="5">
    <location>
        <begin position="14"/>
        <end position="258"/>
    </location>
</feature>
<dbReference type="SMART" id="SM00729">
    <property type="entry name" value="Elp3"/>
    <property type="match status" value="1"/>
</dbReference>
<dbReference type="PROSITE" id="PS51918">
    <property type="entry name" value="RADICAL_SAM"/>
    <property type="match status" value="1"/>
</dbReference>
<dbReference type="GO" id="GO:0006779">
    <property type="term" value="P:porphyrin-containing compound biosynthetic process"/>
    <property type="evidence" value="ECO:0007669"/>
    <property type="project" value="InterPro"/>
</dbReference>
<name>B1X3L6_PAUCH</name>